<reference evidence="11 12" key="1">
    <citation type="submission" date="2020-04" db="EMBL/GenBank/DDBJ databases">
        <authorList>
            <person name="Laetsch R D."/>
            <person name="Stevens L."/>
            <person name="Kumar S."/>
            <person name="Blaxter L. M."/>
        </authorList>
    </citation>
    <scope>NUCLEOTIDE SEQUENCE [LARGE SCALE GENOMIC DNA]</scope>
</reference>
<dbReference type="PANTHER" id="PTHR11506:SF35">
    <property type="entry name" value="LYSOSOME-ASSOCIATED MEMBRANE GLYCOPROTEIN 5"/>
    <property type="match status" value="1"/>
</dbReference>
<evidence type="ECO:0000256" key="1">
    <source>
        <dbReference type="ARBA" id="ARBA00004251"/>
    </source>
</evidence>
<accession>A0A8S1EBX5</accession>
<feature type="signal peptide" evidence="9">
    <location>
        <begin position="1"/>
        <end position="17"/>
    </location>
</feature>
<evidence type="ECO:0000256" key="6">
    <source>
        <dbReference type="ARBA" id="ARBA00023180"/>
    </source>
</evidence>
<dbReference type="Pfam" id="PF21222">
    <property type="entry name" value="Lamp2_2nd"/>
    <property type="match status" value="1"/>
</dbReference>
<evidence type="ECO:0000256" key="8">
    <source>
        <dbReference type="SAM" id="Phobius"/>
    </source>
</evidence>
<evidence type="ECO:0000256" key="4">
    <source>
        <dbReference type="ARBA" id="ARBA00022989"/>
    </source>
</evidence>
<evidence type="ECO:0000256" key="7">
    <source>
        <dbReference type="PROSITE-ProRule" id="PRU00740"/>
    </source>
</evidence>
<feature type="chain" id="PRO_5035793276" description="Lysosome-associated membrane glycoprotein 2-like transmembrane domain-containing protein" evidence="9">
    <location>
        <begin position="18"/>
        <end position="235"/>
    </location>
</feature>
<evidence type="ECO:0000313" key="11">
    <source>
        <dbReference type="EMBL" id="CAB3399418.1"/>
    </source>
</evidence>
<keyword evidence="4 8" id="KW-1133">Transmembrane helix</keyword>
<feature type="domain" description="Lysosome-associated membrane glycoprotein 2-like transmembrane" evidence="10">
    <location>
        <begin position="201"/>
        <end position="232"/>
    </location>
</feature>
<keyword evidence="5 7" id="KW-0472">Membrane</keyword>
<evidence type="ECO:0000259" key="10">
    <source>
        <dbReference type="Pfam" id="PF21222"/>
    </source>
</evidence>
<comment type="caution">
    <text evidence="7">Lacks conserved residue(s) required for the propagation of feature annotation.</text>
</comment>
<dbReference type="OrthoDB" id="6232933at2759"/>
<dbReference type="GO" id="GO:0031902">
    <property type="term" value="C:late endosome membrane"/>
    <property type="evidence" value="ECO:0007669"/>
    <property type="project" value="TreeGrafter"/>
</dbReference>
<comment type="caution">
    <text evidence="11">The sequence shown here is derived from an EMBL/GenBank/DDBJ whole genome shotgun (WGS) entry which is preliminary data.</text>
</comment>
<dbReference type="Gene3D" id="2.40.160.110">
    <property type="match status" value="1"/>
</dbReference>
<feature type="transmembrane region" description="Helical" evidence="8">
    <location>
        <begin position="200"/>
        <end position="222"/>
    </location>
</feature>
<dbReference type="InterPro" id="IPR048524">
    <property type="entry name" value="Lamp2-like_TM"/>
</dbReference>
<protein>
    <recommendedName>
        <fullName evidence="10">Lysosome-associated membrane glycoprotein 2-like transmembrane domain-containing protein</fullName>
    </recommendedName>
</protein>
<gene>
    <name evidence="11" type="ORF">CBOVIS_LOCUS2544</name>
</gene>
<evidence type="ECO:0000256" key="3">
    <source>
        <dbReference type="ARBA" id="ARBA00022729"/>
    </source>
</evidence>
<evidence type="ECO:0000256" key="9">
    <source>
        <dbReference type="SAM" id="SignalP"/>
    </source>
</evidence>
<dbReference type="GO" id="GO:0005886">
    <property type="term" value="C:plasma membrane"/>
    <property type="evidence" value="ECO:0007669"/>
    <property type="project" value="TreeGrafter"/>
</dbReference>
<dbReference type="EMBL" id="CADEPM010000002">
    <property type="protein sequence ID" value="CAB3399418.1"/>
    <property type="molecule type" value="Genomic_DNA"/>
</dbReference>
<keyword evidence="6" id="KW-0325">Glycoprotein</keyword>
<dbReference type="Proteomes" id="UP000494206">
    <property type="component" value="Unassembled WGS sequence"/>
</dbReference>
<keyword evidence="12" id="KW-1185">Reference proteome</keyword>
<keyword evidence="2 7" id="KW-0812">Transmembrane</keyword>
<evidence type="ECO:0000313" key="12">
    <source>
        <dbReference type="Proteomes" id="UP000494206"/>
    </source>
</evidence>
<dbReference type="PANTHER" id="PTHR11506">
    <property type="entry name" value="LYSOSOME-ASSOCIATED MEMBRANE GLYCOPROTEIN"/>
    <property type="match status" value="1"/>
</dbReference>
<dbReference type="AlphaFoldDB" id="A0A8S1EBX5"/>
<dbReference type="GO" id="GO:0005765">
    <property type="term" value="C:lysosomal membrane"/>
    <property type="evidence" value="ECO:0007669"/>
    <property type="project" value="TreeGrafter"/>
</dbReference>
<dbReference type="PROSITE" id="PS51407">
    <property type="entry name" value="LAMP_3"/>
    <property type="match status" value="1"/>
</dbReference>
<dbReference type="GO" id="GO:0072594">
    <property type="term" value="P:establishment of protein localization to organelle"/>
    <property type="evidence" value="ECO:0007669"/>
    <property type="project" value="TreeGrafter"/>
</dbReference>
<sequence>MFKFASVFCALFAVCAAEHFYVYNNGTDQACIILDGDFKFQLQFVIHNKTEQFTATYNETVSFDGDCHAVYQNQSAQTLNIKFRPNGISALRSKPWELNFVFGSSSSEAFKLIHYSLSTQMTETIPYFGRFERDPNQPGDVTANEVNGYMCQTALLGLTGDSSMEIKDSRIIAFAQIIGDKFPSDQKFAKCLADSQTSKVVPAVVAACLGVLVIAVLVAYLIGRARAKRQGYASV</sequence>
<comment type="subcellular location">
    <subcellularLocation>
        <location evidence="1">Cell membrane</location>
        <topology evidence="1">Single-pass type I membrane protein</topology>
    </subcellularLocation>
    <subcellularLocation>
        <location evidence="7">Membrane</location>
        <topology evidence="7">Single-pass type I membrane protein</topology>
    </subcellularLocation>
</comment>
<comment type="similarity">
    <text evidence="7">Belongs to the LAMP family.</text>
</comment>
<name>A0A8S1EBX5_9PELO</name>
<evidence type="ECO:0000256" key="5">
    <source>
        <dbReference type="ARBA" id="ARBA00023136"/>
    </source>
</evidence>
<keyword evidence="3 9" id="KW-0732">Signal</keyword>
<evidence type="ECO:0000256" key="2">
    <source>
        <dbReference type="ARBA" id="ARBA00022692"/>
    </source>
</evidence>
<proteinExistence type="inferred from homology"/>
<organism evidence="11 12">
    <name type="scientific">Caenorhabditis bovis</name>
    <dbReference type="NCBI Taxonomy" id="2654633"/>
    <lineage>
        <taxon>Eukaryota</taxon>
        <taxon>Metazoa</taxon>
        <taxon>Ecdysozoa</taxon>
        <taxon>Nematoda</taxon>
        <taxon>Chromadorea</taxon>
        <taxon>Rhabditida</taxon>
        <taxon>Rhabditina</taxon>
        <taxon>Rhabditomorpha</taxon>
        <taxon>Rhabditoidea</taxon>
        <taxon>Rhabditidae</taxon>
        <taxon>Peloderinae</taxon>
        <taxon>Caenorhabditis</taxon>
    </lineage>
</organism>
<dbReference type="InterPro" id="IPR002000">
    <property type="entry name" value="Lysosome-assoc_membr_glycop"/>
</dbReference>